<name>A0A1I3HV29_9RHOB</name>
<reference evidence="2 3" key="1">
    <citation type="submission" date="2016-10" db="EMBL/GenBank/DDBJ databases">
        <authorList>
            <person name="de Groot N.N."/>
        </authorList>
    </citation>
    <scope>NUCLEOTIDE SEQUENCE [LARGE SCALE GENOMIC DNA]</scope>
    <source>
        <strain evidence="2 3">DSM 19073</strain>
    </source>
</reference>
<dbReference type="OrthoDB" id="1113830at2"/>
<sequence>MDGFAPPSPLHDVARDITYAHAARSRSGRAVIRGLEAVTGRPHLLRRARGYQSAIAQGANFWEEMARRYGIRPQILRGDLSAIPDRGPVVVVANHPYGILDGLILSLILARRRPQGFKIMANDVFLRAPELSDIVLPVSFEESRAAQARNLAMRKVAVDDLVAGGALGIFPGGAVSTPARPFGPARDPHWRGFAAKLIRASGATVVPVHFEGSNSRLFHIASHLHANLRTGLLIREFRARTDGPVRLSVGTPIPPREIAQMPLNKRELMAFLRERTYALGQQSPELGFDWDKQKAGCT</sequence>
<evidence type="ECO:0000313" key="3">
    <source>
        <dbReference type="Proteomes" id="UP000199110"/>
    </source>
</evidence>
<dbReference type="AlphaFoldDB" id="A0A1I3HV29"/>
<feature type="domain" description="Phospholipid/glycerol acyltransferase" evidence="1">
    <location>
        <begin position="89"/>
        <end position="213"/>
    </location>
</feature>
<dbReference type="CDD" id="cd07986">
    <property type="entry name" value="LPLAT_ACT14924-like"/>
    <property type="match status" value="1"/>
</dbReference>
<evidence type="ECO:0000259" key="1">
    <source>
        <dbReference type="SMART" id="SM00563"/>
    </source>
</evidence>
<evidence type="ECO:0000313" key="2">
    <source>
        <dbReference type="EMBL" id="SFI39512.1"/>
    </source>
</evidence>
<dbReference type="SMART" id="SM00563">
    <property type="entry name" value="PlsC"/>
    <property type="match status" value="1"/>
</dbReference>
<dbReference type="STRING" id="390807.SAMN04488095_0718"/>
<dbReference type="InterPro" id="IPR002123">
    <property type="entry name" value="Plipid/glycerol_acylTrfase"/>
</dbReference>
<dbReference type="InterPro" id="IPR045746">
    <property type="entry name" value="ACT14924-like_Acyltransf_dom"/>
</dbReference>
<dbReference type="GO" id="GO:0016746">
    <property type="term" value="F:acyltransferase activity"/>
    <property type="evidence" value="ECO:0007669"/>
    <property type="project" value="InterPro"/>
</dbReference>
<accession>A0A1I3HV29</accession>
<dbReference type="Proteomes" id="UP000199110">
    <property type="component" value="Unassembled WGS sequence"/>
</dbReference>
<keyword evidence="3" id="KW-1185">Reference proteome</keyword>
<proteinExistence type="predicted"/>
<protein>
    <submittedName>
        <fullName evidence="2">Putative hemolysin</fullName>
    </submittedName>
</protein>
<dbReference type="RefSeq" id="WP_092777180.1">
    <property type="nucleotide sequence ID" value="NZ_FORA01000001.1"/>
</dbReference>
<dbReference type="SUPFAM" id="SSF69593">
    <property type="entry name" value="Glycerol-3-phosphate (1)-acyltransferase"/>
    <property type="match status" value="1"/>
</dbReference>
<dbReference type="EMBL" id="FORA01000001">
    <property type="protein sequence ID" value="SFI39512.1"/>
    <property type="molecule type" value="Genomic_DNA"/>
</dbReference>
<dbReference type="Pfam" id="PF01553">
    <property type="entry name" value="Acyltransferase"/>
    <property type="match status" value="1"/>
</dbReference>
<gene>
    <name evidence="2" type="ORF">SAMN04488095_0718</name>
</gene>
<organism evidence="2 3">
    <name type="scientific">Jannaschia pohangensis</name>
    <dbReference type="NCBI Taxonomy" id="390807"/>
    <lineage>
        <taxon>Bacteria</taxon>
        <taxon>Pseudomonadati</taxon>
        <taxon>Pseudomonadota</taxon>
        <taxon>Alphaproteobacteria</taxon>
        <taxon>Rhodobacterales</taxon>
        <taxon>Roseobacteraceae</taxon>
        <taxon>Jannaschia</taxon>
    </lineage>
</organism>